<keyword evidence="3" id="KW-1185">Reference proteome</keyword>
<dbReference type="AlphaFoldDB" id="W9YV00"/>
<dbReference type="InterPro" id="IPR014710">
    <property type="entry name" value="RmlC-like_jellyroll"/>
</dbReference>
<gene>
    <name evidence="2" type="ORF">A1O1_06478</name>
</gene>
<dbReference type="PANTHER" id="PTHR36156">
    <property type="entry name" value="SLR2101 PROTEIN"/>
    <property type="match status" value="1"/>
</dbReference>
<dbReference type="HOGENOM" id="CLU_096188_0_1_1"/>
<organism evidence="2 3">
    <name type="scientific">Capronia coronata CBS 617.96</name>
    <dbReference type="NCBI Taxonomy" id="1182541"/>
    <lineage>
        <taxon>Eukaryota</taxon>
        <taxon>Fungi</taxon>
        <taxon>Dikarya</taxon>
        <taxon>Ascomycota</taxon>
        <taxon>Pezizomycotina</taxon>
        <taxon>Eurotiomycetes</taxon>
        <taxon>Chaetothyriomycetidae</taxon>
        <taxon>Chaetothyriales</taxon>
        <taxon>Herpotrichiellaceae</taxon>
        <taxon>Capronia</taxon>
    </lineage>
</organism>
<dbReference type="eggNOG" id="ENOG502S90D">
    <property type="taxonomic scope" value="Eukaryota"/>
</dbReference>
<dbReference type="STRING" id="1182541.W9YV00"/>
<sequence length="182" mass="20106">MGDNGLPTVHRFVTDHNDEGKAIFHKSVDEVLPFQKQSKEAHFGLGYATKEFPVELSDDADVKIYQNYLENLPGITVPGGTVLRVVDMAPGATSPMHRTVSLDYGVVLEGTVDLVLDSGEVRTMKRGDVAVQRGTNHAWRNASPDSWARMLYVLQEAKPLYIAGKLLDEDYGGIENVKPSRH</sequence>
<dbReference type="Pfam" id="PF07883">
    <property type="entry name" value="Cupin_2"/>
    <property type="match status" value="1"/>
</dbReference>
<evidence type="ECO:0000259" key="1">
    <source>
        <dbReference type="Pfam" id="PF07883"/>
    </source>
</evidence>
<dbReference type="Gene3D" id="2.60.120.10">
    <property type="entry name" value="Jelly Rolls"/>
    <property type="match status" value="1"/>
</dbReference>
<dbReference type="Proteomes" id="UP000019484">
    <property type="component" value="Unassembled WGS sequence"/>
</dbReference>
<dbReference type="EMBL" id="AMWN01000005">
    <property type="protein sequence ID" value="EXJ86109.1"/>
    <property type="molecule type" value="Genomic_DNA"/>
</dbReference>
<dbReference type="SUPFAM" id="SSF51182">
    <property type="entry name" value="RmlC-like cupins"/>
    <property type="match status" value="1"/>
</dbReference>
<proteinExistence type="predicted"/>
<dbReference type="RefSeq" id="XP_007725547.1">
    <property type="nucleotide sequence ID" value="XM_007727357.1"/>
</dbReference>
<accession>W9YV00</accession>
<dbReference type="Gene3D" id="2.20.70.150">
    <property type="match status" value="1"/>
</dbReference>
<dbReference type="InterPro" id="IPR011051">
    <property type="entry name" value="RmlC_Cupin_sf"/>
</dbReference>
<dbReference type="GeneID" id="19161346"/>
<reference evidence="2 3" key="1">
    <citation type="submission" date="2013-03" db="EMBL/GenBank/DDBJ databases">
        <title>The Genome Sequence of Capronia coronata CBS 617.96.</title>
        <authorList>
            <consortium name="The Broad Institute Genomics Platform"/>
            <person name="Cuomo C."/>
            <person name="de Hoog S."/>
            <person name="Gorbushina A."/>
            <person name="Walker B."/>
            <person name="Young S.K."/>
            <person name="Zeng Q."/>
            <person name="Gargeya S."/>
            <person name="Fitzgerald M."/>
            <person name="Haas B."/>
            <person name="Abouelleil A."/>
            <person name="Allen A.W."/>
            <person name="Alvarado L."/>
            <person name="Arachchi H.M."/>
            <person name="Berlin A.M."/>
            <person name="Chapman S.B."/>
            <person name="Gainer-Dewar J."/>
            <person name="Goldberg J."/>
            <person name="Griggs A."/>
            <person name="Gujja S."/>
            <person name="Hansen M."/>
            <person name="Howarth C."/>
            <person name="Imamovic A."/>
            <person name="Ireland A."/>
            <person name="Larimer J."/>
            <person name="McCowan C."/>
            <person name="Murphy C."/>
            <person name="Pearson M."/>
            <person name="Poon T.W."/>
            <person name="Priest M."/>
            <person name="Roberts A."/>
            <person name="Saif S."/>
            <person name="Shea T."/>
            <person name="Sisk P."/>
            <person name="Sykes S."/>
            <person name="Wortman J."/>
            <person name="Nusbaum C."/>
            <person name="Birren B."/>
        </authorList>
    </citation>
    <scope>NUCLEOTIDE SEQUENCE [LARGE SCALE GENOMIC DNA]</scope>
    <source>
        <strain evidence="2 3">CBS 617.96</strain>
    </source>
</reference>
<dbReference type="InterPro" id="IPR013096">
    <property type="entry name" value="Cupin_2"/>
</dbReference>
<dbReference type="InterPro" id="IPR047142">
    <property type="entry name" value="OryJ/VirC-like"/>
</dbReference>
<name>W9YV00_9EURO</name>
<comment type="caution">
    <text evidence="2">The sequence shown here is derived from an EMBL/GenBank/DDBJ whole genome shotgun (WGS) entry which is preliminary data.</text>
</comment>
<dbReference type="OrthoDB" id="5840532at2759"/>
<evidence type="ECO:0000313" key="2">
    <source>
        <dbReference type="EMBL" id="EXJ86109.1"/>
    </source>
</evidence>
<feature type="domain" description="Cupin type-2" evidence="1">
    <location>
        <begin position="85"/>
        <end position="152"/>
    </location>
</feature>
<evidence type="ECO:0000313" key="3">
    <source>
        <dbReference type="Proteomes" id="UP000019484"/>
    </source>
</evidence>
<protein>
    <recommendedName>
        <fullName evidence="1">Cupin type-2 domain-containing protein</fullName>
    </recommendedName>
</protein>
<dbReference type="CDD" id="cd02231">
    <property type="entry name" value="cupin_BLL6423-like"/>
    <property type="match status" value="1"/>
</dbReference>
<dbReference type="PANTHER" id="PTHR36156:SF3">
    <property type="entry name" value="CUPIN 2 CONSERVED BARREL DOMAIN-CONTAINING PROTEIN"/>
    <property type="match status" value="1"/>
</dbReference>